<dbReference type="PANTHER" id="PTHR11640:SF31">
    <property type="entry name" value="IRREGULAR CHIASM C-ROUGHEST PROTEIN-RELATED"/>
    <property type="match status" value="1"/>
</dbReference>
<dbReference type="EMBL" id="CAXITT010000049">
    <property type="protein sequence ID" value="CAL1529482.1"/>
    <property type="molecule type" value="Genomic_DNA"/>
</dbReference>
<keyword evidence="3" id="KW-1015">Disulfide bond</keyword>
<feature type="domain" description="Ig-like" evidence="8">
    <location>
        <begin position="446"/>
        <end position="526"/>
    </location>
</feature>
<comment type="caution">
    <text evidence="9">The sequence shown here is derived from an EMBL/GenBank/DDBJ whole genome shotgun (WGS) entry which is preliminary data.</text>
</comment>
<dbReference type="SUPFAM" id="SSF48726">
    <property type="entry name" value="Immunoglobulin"/>
    <property type="match status" value="1"/>
</dbReference>
<keyword evidence="2 6" id="KW-0472">Membrane</keyword>
<comment type="subcellular location">
    <subcellularLocation>
        <location evidence="1">Membrane</location>
        <topology evidence="1">Single-pass type I membrane protein</topology>
    </subcellularLocation>
</comment>
<evidence type="ECO:0000256" key="2">
    <source>
        <dbReference type="ARBA" id="ARBA00023136"/>
    </source>
</evidence>
<dbReference type="GO" id="GO:0005886">
    <property type="term" value="C:plasma membrane"/>
    <property type="evidence" value="ECO:0007669"/>
    <property type="project" value="TreeGrafter"/>
</dbReference>
<keyword evidence="10" id="KW-1185">Reference proteome</keyword>
<keyword evidence="6" id="KW-0812">Transmembrane</keyword>
<keyword evidence="6" id="KW-1133">Transmembrane helix</keyword>
<evidence type="ECO:0000259" key="8">
    <source>
        <dbReference type="PROSITE" id="PS50835"/>
    </source>
</evidence>
<organism evidence="9 10">
    <name type="scientific">Lymnaea stagnalis</name>
    <name type="common">Great pond snail</name>
    <name type="synonym">Helix stagnalis</name>
    <dbReference type="NCBI Taxonomy" id="6523"/>
    <lineage>
        <taxon>Eukaryota</taxon>
        <taxon>Metazoa</taxon>
        <taxon>Spiralia</taxon>
        <taxon>Lophotrochozoa</taxon>
        <taxon>Mollusca</taxon>
        <taxon>Gastropoda</taxon>
        <taxon>Heterobranchia</taxon>
        <taxon>Euthyneura</taxon>
        <taxon>Panpulmonata</taxon>
        <taxon>Hygrophila</taxon>
        <taxon>Lymnaeoidea</taxon>
        <taxon>Lymnaeidae</taxon>
        <taxon>Lymnaea</taxon>
    </lineage>
</organism>
<evidence type="ECO:0000256" key="6">
    <source>
        <dbReference type="SAM" id="Phobius"/>
    </source>
</evidence>
<dbReference type="InterPro" id="IPR036179">
    <property type="entry name" value="Ig-like_dom_sf"/>
</dbReference>
<feature type="transmembrane region" description="Helical" evidence="6">
    <location>
        <begin position="651"/>
        <end position="673"/>
    </location>
</feature>
<evidence type="ECO:0000256" key="7">
    <source>
        <dbReference type="SAM" id="SignalP"/>
    </source>
</evidence>
<dbReference type="Gene3D" id="2.60.40.10">
    <property type="entry name" value="Immunoglobulins"/>
    <property type="match status" value="1"/>
</dbReference>
<dbReference type="InterPro" id="IPR013783">
    <property type="entry name" value="Ig-like_fold"/>
</dbReference>
<reference evidence="9 10" key="1">
    <citation type="submission" date="2024-04" db="EMBL/GenBank/DDBJ databases">
        <authorList>
            <consortium name="Genoscope - CEA"/>
            <person name="William W."/>
        </authorList>
    </citation>
    <scope>NUCLEOTIDE SEQUENCE [LARGE SCALE GENOMIC DNA]</scope>
</reference>
<dbReference type="PROSITE" id="PS50835">
    <property type="entry name" value="IG_LIKE"/>
    <property type="match status" value="1"/>
</dbReference>
<evidence type="ECO:0000256" key="4">
    <source>
        <dbReference type="ARBA" id="ARBA00023180"/>
    </source>
</evidence>
<evidence type="ECO:0000313" key="10">
    <source>
        <dbReference type="Proteomes" id="UP001497497"/>
    </source>
</evidence>
<keyword evidence="4" id="KW-0325">Glycoprotein</keyword>
<dbReference type="Proteomes" id="UP001497497">
    <property type="component" value="Unassembled WGS sequence"/>
</dbReference>
<evidence type="ECO:0000256" key="5">
    <source>
        <dbReference type="ARBA" id="ARBA00023319"/>
    </source>
</evidence>
<evidence type="ECO:0000313" key="9">
    <source>
        <dbReference type="EMBL" id="CAL1529482.1"/>
    </source>
</evidence>
<feature type="signal peptide" evidence="7">
    <location>
        <begin position="1"/>
        <end position="25"/>
    </location>
</feature>
<feature type="chain" id="PRO_5043999278" description="Ig-like domain-containing protein" evidence="7">
    <location>
        <begin position="26"/>
        <end position="697"/>
    </location>
</feature>
<gene>
    <name evidence="9" type="ORF">GSLYS_00003637001</name>
</gene>
<keyword evidence="5" id="KW-0393">Immunoglobulin domain</keyword>
<accession>A0AAV2H708</accession>
<dbReference type="PANTHER" id="PTHR11640">
    <property type="entry name" value="NEPHRIN"/>
    <property type="match status" value="1"/>
</dbReference>
<dbReference type="AlphaFoldDB" id="A0AAV2H708"/>
<dbReference type="GO" id="GO:0005911">
    <property type="term" value="C:cell-cell junction"/>
    <property type="evidence" value="ECO:0007669"/>
    <property type="project" value="TreeGrafter"/>
</dbReference>
<proteinExistence type="predicted"/>
<evidence type="ECO:0000256" key="3">
    <source>
        <dbReference type="ARBA" id="ARBA00023157"/>
    </source>
</evidence>
<dbReference type="GO" id="GO:0050839">
    <property type="term" value="F:cell adhesion molecule binding"/>
    <property type="evidence" value="ECO:0007669"/>
    <property type="project" value="TreeGrafter"/>
</dbReference>
<evidence type="ECO:0000256" key="1">
    <source>
        <dbReference type="ARBA" id="ARBA00004479"/>
    </source>
</evidence>
<dbReference type="InterPro" id="IPR051275">
    <property type="entry name" value="Cell_adhesion_signaling"/>
</dbReference>
<keyword evidence="7" id="KW-0732">Signal</keyword>
<sequence>MLCLNFKTICLIVLVLFLFSSGALCKTCEIEKSTDTTVQCDVSDLNTTYIEWRAYNNITHDSLTLYTCEMTNCSTVTPLLNNTLEVVINADGGRVVFSILVIPRKALYFNEFSEYRCFADVNASLVCDTPNVYADVIDPRCEMPTLTGEDVQINCRALTHFLPSVFNFTILTNNQSRDFWHAARDYYDKYFPLQLDGELYYTVNFTLDTDLGLLGAGHHEFILEVDKDDYLGSAYFNEMPVPANPDCDYPVLSNNSSQLVVKCRTALVFPELVCDFNIRTNDLLVNVTGEVSYATSVDPNSSPVGYLSECTLYVGIRQLGPGSHEFQVVMSTNSSYDNSTRVTGNFTSPYLLTLPTVRLSDDCLSLAKSLYAETWSVMSCTCILSNKGFPQGSITWSVNHKILYVDTVLAHFSDFINNITYECSPISPLKNNIPGAQLKIEVPRDPYIASFTANSTTTNITAAVNTSINFRCDADGFPTPVILFGKNGSESIATKSGKTIATPIKGCMDAGLYCCKVDNSTKEFITRQCISVYVTCPLVPQNNFPINVTSLPGKDVNVTIPVMGYPAPTHYMLTRTDRQGEVIPHTLFRFDFSEETPPNDDIELTILRIQDANFTGYTLLFGNGLGVDHNVSFVIHRVQTPDSDYATIRNIALGITGGVVGLLIIVVIVVVLMKKGSFTRLRSNTSNSDVEKFTNVY</sequence>
<protein>
    <recommendedName>
        <fullName evidence="8">Ig-like domain-containing protein</fullName>
    </recommendedName>
</protein>
<name>A0AAV2H708_LYMST</name>
<dbReference type="GO" id="GO:0098609">
    <property type="term" value="P:cell-cell adhesion"/>
    <property type="evidence" value="ECO:0007669"/>
    <property type="project" value="TreeGrafter"/>
</dbReference>
<dbReference type="InterPro" id="IPR007110">
    <property type="entry name" value="Ig-like_dom"/>
</dbReference>